<dbReference type="KEGG" id="cmax:111471344"/>
<reference evidence="3" key="1">
    <citation type="submission" date="2025-08" db="UniProtKB">
        <authorList>
            <consortium name="RefSeq"/>
        </authorList>
    </citation>
    <scope>IDENTIFICATION</scope>
    <source>
        <tissue evidence="3">Young leaves</tissue>
    </source>
</reference>
<gene>
    <name evidence="3" type="primary">LOC111471344</name>
</gene>
<name>A0A6J1I707_CUCMA</name>
<dbReference type="InterPro" id="IPR013103">
    <property type="entry name" value="RVT_2"/>
</dbReference>
<proteinExistence type="predicted"/>
<protein>
    <submittedName>
        <fullName evidence="3">Uncharacterized protein LOC111471344</fullName>
    </submittedName>
</protein>
<sequence>MVDVSQLNTEEQSPNSIPNFSSEQLQQIVQALSALNRRPFGNSDNNINVAALITTQTKPKTYDEAVGNPLWQQAMNDEIGALERNHTWSLVPLPPGHKAIGYRWVYKINHNSDGSVERYKARLVAKGYTQVEGVDYKETFSPTA</sequence>
<dbReference type="Pfam" id="PF07727">
    <property type="entry name" value="RVT_2"/>
    <property type="match status" value="1"/>
</dbReference>
<dbReference type="Proteomes" id="UP000504608">
    <property type="component" value="Unplaced"/>
</dbReference>
<dbReference type="RefSeq" id="XP_022972821.1">
    <property type="nucleotide sequence ID" value="XM_023117053.1"/>
</dbReference>
<organism evidence="2 3">
    <name type="scientific">Cucurbita maxima</name>
    <name type="common">Pumpkin</name>
    <name type="synonym">Winter squash</name>
    <dbReference type="NCBI Taxonomy" id="3661"/>
    <lineage>
        <taxon>Eukaryota</taxon>
        <taxon>Viridiplantae</taxon>
        <taxon>Streptophyta</taxon>
        <taxon>Embryophyta</taxon>
        <taxon>Tracheophyta</taxon>
        <taxon>Spermatophyta</taxon>
        <taxon>Magnoliopsida</taxon>
        <taxon>eudicotyledons</taxon>
        <taxon>Gunneridae</taxon>
        <taxon>Pentapetalae</taxon>
        <taxon>rosids</taxon>
        <taxon>fabids</taxon>
        <taxon>Cucurbitales</taxon>
        <taxon>Cucurbitaceae</taxon>
        <taxon>Cucurbiteae</taxon>
        <taxon>Cucurbita</taxon>
    </lineage>
</organism>
<dbReference type="GeneID" id="111471344"/>
<keyword evidence="2" id="KW-1185">Reference proteome</keyword>
<dbReference type="OrthoDB" id="411615at2759"/>
<accession>A0A6J1I707</accession>
<evidence type="ECO:0000259" key="1">
    <source>
        <dbReference type="Pfam" id="PF07727"/>
    </source>
</evidence>
<evidence type="ECO:0000313" key="3">
    <source>
        <dbReference type="RefSeq" id="XP_022972821.1"/>
    </source>
</evidence>
<feature type="domain" description="Reverse transcriptase Ty1/copia-type" evidence="1">
    <location>
        <begin position="85"/>
        <end position="143"/>
    </location>
</feature>
<dbReference type="AlphaFoldDB" id="A0A6J1I707"/>
<evidence type="ECO:0000313" key="2">
    <source>
        <dbReference type="Proteomes" id="UP000504608"/>
    </source>
</evidence>